<dbReference type="GO" id="GO:0009451">
    <property type="term" value="P:RNA modification"/>
    <property type="evidence" value="ECO:0007669"/>
    <property type="project" value="InterPro"/>
</dbReference>
<evidence type="ECO:0008006" key="4">
    <source>
        <dbReference type="Google" id="ProtNLM"/>
    </source>
</evidence>
<accession>A0A835LLM4</accession>
<gene>
    <name evidence="2" type="ORF">IFM89_004997</name>
</gene>
<name>A0A835LLM4_9MAGN</name>
<dbReference type="InterPro" id="IPR046960">
    <property type="entry name" value="PPR_At4g14850-like_plant"/>
</dbReference>
<sequence length="122" mass="13658">MLHDDVTFIGVLSACSYTGRVEDGMNFFESMRSKYSVEPTAEHYACVVDLLGRAGLVQKALIMIEKMPIQADAVIWGTLLGKCKMHMNMEVAEVAAKKLVQLEPQNAGHNILLSNIYAWKRR</sequence>
<organism evidence="2 3">
    <name type="scientific">Coptis chinensis</name>
    <dbReference type="NCBI Taxonomy" id="261450"/>
    <lineage>
        <taxon>Eukaryota</taxon>
        <taxon>Viridiplantae</taxon>
        <taxon>Streptophyta</taxon>
        <taxon>Embryophyta</taxon>
        <taxon>Tracheophyta</taxon>
        <taxon>Spermatophyta</taxon>
        <taxon>Magnoliopsida</taxon>
        <taxon>Ranunculales</taxon>
        <taxon>Ranunculaceae</taxon>
        <taxon>Coptidoideae</taxon>
        <taxon>Coptis</taxon>
    </lineage>
</organism>
<dbReference type="NCBIfam" id="TIGR00756">
    <property type="entry name" value="PPR"/>
    <property type="match status" value="1"/>
</dbReference>
<protein>
    <recommendedName>
        <fullName evidence="4">Pentatricopeptide repeat-containing protein</fullName>
    </recommendedName>
</protein>
<dbReference type="EMBL" id="JADFTS010000006">
    <property type="protein sequence ID" value="KAF9600173.1"/>
    <property type="molecule type" value="Genomic_DNA"/>
</dbReference>
<dbReference type="Gene3D" id="1.25.40.10">
    <property type="entry name" value="Tetratricopeptide repeat domain"/>
    <property type="match status" value="1"/>
</dbReference>
<keyword evidence="3" id="KW-1185">Reference proteome</keyword>
<keyword evidence="1" id="KW-0677">Repeat</keyword>
<dbReference type="Proteomes" id="UP000631114">
    <property type="component" value="Unassembled WGS sequence"/>
</dbReference>
<dbReference type="InterPro" id="IPR002885">
    <property type="entry name" value="PPR_rpt"/>
</dbReference>
<dbReference type="PANTHER" id="PTHR47926">
    <property type="entry name" value="PENTATRICOPEPTIDE REPEAT-CONTAINING PROTEIN"/>
    <property type="match status" value="1"/>
</dbReference>
<comment type="caution">
    <text evidence="2">The sequence shown here is derived from an EMBL/GenBank/DDBJ whole genome shotgun (WGS) entry which is preliminary data.</text>
</comment>
<evidence type="ECO:0000313" key="2">
    <source>
        <dbReference type="EMBL" id="KAF9600173.1"/>
    </source>
</evidence>
<dbReference type="AlphaFoldDB" id="A0A835LLM4"/>
<dbReference type="InterPro" id="IPR046848">
    <property type="entry name" value="E_motif"/>
</dbReference>
<dbReference type="Pfam" id="PF20431">
    <property type="entry name" value="E_motif"/>
    <property type="match status" value="1"/>
</dbReference>
<dbReference type="Pfam" id="PF01535">
    <property type="entry name" value="PPR"/>
    <property type="match status" value="2"/>
</dbReference>
<evidence type="ECO:0000313" key="3">
    <source>
        <dbReference type="Proteomes" id="UP000631114"/>
    </source>
</evidence>
<dbReference type="InterPro" id="IPR011990">
    <property type="entry name" value="TPR-like_helical_dom_sf"/>
</dbReference>
<dbReference type="GO" id="GO:0003723">
    <property type="term" value="F:RNA binding"/>
    <property type="evidence" value="ECO:0007669"/>
    <property type="project" value="InterPro"/>
</dbReference>
<evidence type="ECO:0000256" key="1">
    <source>
        <dbReference type="ARBA" id="ARBA00022737"/>
    </source>
</evidence>
<dbReference type="PANTHER" id="PTHR47926:SF373">
    <property type="entry name" value="TETRATRICOPEPTIDE-LIKE HELICAL DOMAIN SUPERFAMILY, DYW DOMAIN-CONTAINING PROTEIN"/>
    <property type="match status" value="1"/>
</dbReference>
<proteinExistence type="predicted"/>
<reference evidence="2 3" key="1">
    <citation type="submission" date="2020-10" db="EMBL/GenBank/DDBJ databases">
        <title>The Coptis chinensis genome and diversification of protoberbering-type alkaloids.</title>
        <authorList>
            <person name="Wang B."/>
            <person name="Shu S."/>
            <person name="Song C."/>
            <person name="Liu Y."/>
        </authorList>
    </citation>
    <scope>NUCLEOTIDE SEQUENCE [LARGE SCALE GENOMIC DNA]</scope>
    <source>
        <strain evidence="2">HL-2020</strain>
        <tissue evidence="2">Leaf</tissue>
    </source>
</reference>
<dbReference type="OrthoDB" id="185373at2759"/>